<dbReference type="SUPFAM" id="SSF53335">
    <property type="entry name" value="S-adenosyl-L-methionine-dependent methyltransferases"/>
    <property type="match status" value="1"/>
</dbReference>
<evidence type="ECO:0008006" key="4">
    <source>
        <dbReference type="Google" id="ProtNLM"/>
    </source>
</evidence>
<name>A0A7M4DE23_9MICO</name>
<evidence type="ECO:0000313" key="2">
    <source>
        <dbReference type="EMBL" id="VZO35137.1"/>
    </source>
</evidence>
<dbReference type="RefSeq" id="WP_231954954.1">
    <property type="nucleotide sequence ID" value="NZ_CACRYJ010000006.1"/>
</dbReference>
<dbReference type="PANTHER" id="PTHR45036:SF1">
    <property type="entry name" value="METHYLTRANSFERASE LIKE 7A"/>
    <property type="match status" value="1"/>
</dbReference>
<feature type="region of interest" description="Disordered" evidence="1">
    <location>
        <begin position="90"/>
        <end position="114"/>
    </location>
</feature>
<gene>
    <name evidence="2" type="ORF">HALOF300_00363</name>
</gene>
<feature type="compositionally biased region" description="Basic and acidic residues" evidence="1">
    <location>
        <begin position="92"/>
        <end position="104"/>
    </location>
</feature>
<protein>
    <recommendedName>
        <fullName evidence="4">Methyltransferase type 11 domain-containing protein</fullName>
    </recommendedName>
</protein>
<comment type="caution">
    <text evidence="2">The sequence shown here is derived from an EMBL/GenBank/DDBJ whole genome shotgun (WGS) entry which is preliminary data.</text>
</comment>
<keyword evidence="3" id="KW-1185">Reference proteome</keyword>
<reference evidence="2 3" key="1">
    <citation type="submission" date="2019-11" db="EMBL/GenBank/DDBJ databases">
        <authorList>
            <person name="Criscuolo A."/>
        </authorList>
    </citation>
    <scope>NUCLEOTIDE SEQUENCE [LARGE SCALE GENOMIC DNA]</scope>
    <source>
        <strain evidence="2">CIP111667</strain>
    </source>
</reference>
<dbReference type="InterPro" id="IPR029063">
    <property type="entry name" value="SAM-dependent_MTases_sf"/>
</dbReference>
<organism evidence="2 3">
    <name type="scientific">Occultella aeris</name>
    <dbReference type="NCBI Taxonomy" id="2761496"/>
    <lineage>
        <taxon>Bacteria</taxon>
        <taxon>Bacillati</taxon>
        <taxon>Actinomycetota</taxon>
        <taxon>Actinomycetes</taxon>
        <taxon>Micrococcales</taxon>
        <taxon>Ruaniaceae</taxon>
        <taxon>Occultella</taxon>
    </lineage>
</organism>
<dbReference type="Proteomes" id="UP000419743">
    <property type="component" value="Unassembled WGS sequence"/>
</dbReference>
<evidence type="ECO:0000313" key="3">
    <source>
        <dbReference type="Proteomes" id="UP000419743"/>
    </source>
</evidence>
<dbReference type="InterPro" id="IPR052356">
    <property type="entry name" value="Thiol_S-MT"/>
</dbReference>
<dbReference type="PANTHER" id="PTHR45036">
    <property type="entry name" value="METHYLTRANSFERASE LIKE 7B"/>
    <property type="match status" value="1"/>
</dbReference>
<dbReference type="Gene3D" id="3.40.50.150">
    <property type="entry name" value="Vaccinia Virus protein VP39"/>
    <property type="match status" value="1"/>
</dbReference>
<accession>A0A7M4DE23</accession>
<dbReference type="EMBL" id="CACRYJ010000006">
    <property type="protein sequence ID" value="VZO35137.1"/>
    <property type="molecule type" value="Genomic_DNA"/>
</dbReference>
<dbReference type="AlphaFoldDB" id="A0A7M4DE23"/>
<evidence type="ECO:0000256" key="1">
    <source>
        <dbReference type="SAM" id="MobiDB-lite"/>
    </source>
</evidence>
<proteinExistence type="predicted"/>
<sequence>MSTTVLCTVGDPTAALGEVRRVLVPGGRFVFWEHVAAPARTLVRAAQEVWTCRAPDGCHANRDTLATIRAAGFAAGAVTPVRVRLCGRRRPSAAERHPGREQNCGRRLNAHVAS</sequence>